<evidence type="ECO:0000256" key="5">
    <source>
        <dbReference type="ARBA" id="ARBA00022824"/>
    </source>
</evidence>
<evidence type="ECO:0000259" key="6">
    <source>
        <dbReference type="Pfam" id="PF04101"/>
    </source>
</evidence>
<dbReference type="Pfam" id="PF04101">
    <property type="entry name" value="Glyco_tran_28_C"/>
    <property type="match status" value="1"/>
</dbReference>
<organism evidence="7 8">
    <name type="scientific">Clostridium tagluense</name>
    <dbReference type="NCBI Taxonomy" id="360422"/>
    <lineage>
        <taxon>Bacteria</taxon>
        <taxon>Bacillati</taxon>
        <taxon>Bacillota</taxon>
        <taxon>Clostridia</taxon>
        <taxon>Eubacteriales</taxon>
        <taxon>Clostridiaceae</taxon>
        <taxon>Clostridium</taxon>
    </lineage>
</organism>
<dbReference type="AlphaFoldDB" id="A0A401USD9"/>
<comment type="subcellular location">
    <subcellularLocation>
        <location evidence="1">Endoplasmic reticulum</location>
    </subcellularLocation>
</comment>
<sequence>MIFVTVGTHEDSFDRLIKEIDRLKGEKIILEDVKIQIGYTKYLPKYCSYERVIGFERMNKLAKEARIIITHGGPGSMLLALQYNKIPIVVPRQKKFNEHVDDHQVYFSKRMKAENRVLTVFDIECLEDIIVNYSEIVANNEVDEVSCTSNFVRRFKIIADELLI</sequence>
<keyword evidence="4" id="KW-0808">Transferase</keyword>
<dbReference type="InterPro" id="IPR039042">
    <property type="entry name" value="Alg13-like"/>
</dbReference>
<dbReference type="EMBL" id="BHYK01000033">
    <property type="protein sequence ID" value="GCD12416.1"/>
    <property type="molecule type" value="Genomic_DNA"/>
</dbReference>
<evidence type="ECO:0000313" key="8">
    <source>
        <dbReference type="Proteomes" id="UP000287872"/>
    </source>
</evidence>
<dbReference type="Proteomes" id="UP000287872">
    <property type="component" value="Unassembled WGS sequence"/>
</dbReference>
<dbReference type="InterPro" id="IPR007235">
    <property type="entry name" value="Glyco_trans_28_C"/>
</dbReference>
<keyword evidence="5" id="KW-0256">Endoplasmic reticulum</keyword>
<name>A0A401USD9_9CLOT</name>
<comment type="similarity">
    <text evidence="2">Belongs to the glycosyltransferase 28 family.</text>
</comment>
<evidence type="ECO:0000313" key="7">
    <source>
        <dbReference type="EMBL" id="GCD12416.1"/>
    </source>
</evidence>
<dbReference type="GO" id="GO:0016758">
    <property type="term" value="F:hexosyltransferase activity"/>
    <property type="evidence" value="ECO:0007669"/>
    <property type="project" value="InterPro"/>
</dbReference>
<keyword evidence="3" id="KW-0328">Glycosyltransferase</keyword>
<dbReference type="Gene3D" id="3.40.50.2000">
    <property type="entry name" value="Glycogen Phosphorylase B"/>
    <property type="match status" value="1"/>
</dbReference>
<evidence type="ECO:0000256" key="2">
    <source>
        <dbReference type="ARBA" id="ARBA00006962"/>
    </source>
</evidence>
<dbReference type="OrthoDB" id="9814973at2"/>
<dbReference type="GO" id="GO:0006488">
    <property type="term" value="P:dolichol-linked oligosaccharide biosynthetic process"/>
    <property type="evidence" value="ECO:0007669"/>
    <property type="project" value="InterPro"/>
</dbReference>
<comment type="caution">
    <text evidence="7">The sequence shown here is derived from an EMBL/GenBank/DDBJ whole genome shotgun (WGS) entry which is preliminary data.</text>
</comment>
<dbReference type="PANTHER" id="PTHR12867">
    <property type="entry name" value="GLYCOSYL TRANSFERASE-RELATED"/>
    <property type="match status" value="1"/>
</dbReference>
<evidence type="ECO:0000256" key="1">
    <source>
        <dbReference type="ARBA" id="ARBA00004240"/>
    </source>
</evidence>
<evidence type="ECO:0000256" key="4">
    <source>
        <dbReference type="ARBA" id="ARBA00022679"/>
    </source>
</evidence>
<dbReference type="RefSeq" id="WP_125005105.1">
    <property type="nucleotide sequence ID" value="NZ_BHYK01000033.1"/>
</dbReference>
<reference evidence="7 8" key="1">
    <citation type="submission" date="2018-11" db="EMBL/GenBank/DDBJ databases">
        <title>Genome sequencing and assembly of Clostridium tagluense strain A121.</title>
        <authorList>
            <person name="Murakami T."/>
            <person name="Segawa T."/>
            <person name="Shcherbakova V.A."/>
            <person name="Mori H."/>
            <person name="Yoshimura Y."/>
        </authorList>
    </citation>
    <scope>NUCLEOTIDE SEQUENCE [LARGE SCALE GENOMIC DNA]</scope>
    <source>
        <strain evidence="7 8">A121</strain>
    </source>
</reference>
<evidence type="ECO:0000256" key="3">
    <source>
        <dbReference type="ARBA" id="ARBA00022676"/>
    </source>
</evidence>
<dbReference type="PANTHER" id="PTHR12867:SF6">
    <property type="entry name" value="N-ACETYLGLUCOSAMINYLDIPHOSPHODOLICHOL N-ACETYLGLUCOSAMINYLTRANSFERASE"/>
    <property type="match status" value="1"/>
</dbReference>
<feature type="domain" description="Glycosyl transferase family 28 C-terminal" evidence="6">
    <location>
        <begin position="1"/>
        <end position="130"/>
    </location>
</feature>
<gene>
    <name evidence="7" type="primary">cpsG</name>
    <name evidence="7" type="ORF">Ctaglu_40390</name>
</gene>
<proteinExistence type="inferred from homology"/>
<protein>
    <submittedName>
        <fullName evidence="7">Multidrug MFS transporter</fullName>
    </submittedName>
</protein>
<accession>A0A401USD9</accession>
<keyword evidence="8" id="KW-1185">Reference proteome</keyword>